<gene>
    <name evidence="1" type="ORF">SAMN04490178_10814</name>
</gene>
<dbReference type="Proteomes" id="UP000198847">
    <property type="component" value="Unassembled WGS sequence"/>
</dbReference>
<accession>A0A1H8U495</accession>
<dbReference type="EMBL" id="FODY01000008">
    <property type="protein sequence ID" value="SEO97663.1"/>
    <property type="molecule type" value="Genomic_DNA"/>
</dbReference>
<sequence>MQLLCVGVRKAGVTAIAYIKNGHIVIRMLPPSKLPLTERVKSYG</sequence>
<name>A0A1H8U495_9FIRM</name>
<dbReference type="AlphaFoldDB" id="A0A1H8U495"/>
<reference evidence="1 2" key="1">
    <citation type="submission" date="2016-10" db="EMBL/GenBank/DDBJ databases">
        <authorList>
            <person name="de Groot N.N."/>
        </authorList>
    </citation>
    <scope>NUCLEOTIDE SEQUENCE [LARGE SCALE GENOMIC DNA]</scope>
    <source>
        <strain evidence="1 2">DSM 13305</strain>
    </source>
</reference>
<keyword evidence="2" id="KW-1185">Reference proteome</keyword>
<proteinExistence type="predicted"/>
<evidence type="ECO:0000313" key="2">
    <source>
        <dbReference type="Proteomes" id="UP000198847"/>
    </source>
</evidence>
<protein>
    <submittedName>
        <fullName evidence="1">Uncharacterized protein</fullName>
    </submittedName>
</protein>
<evidence type="ECO:0000313" key="1">
    <source>
        <dbReference type="EMBL" id="SEO97663.1"/>
    </source>
</evidence>
<organism evidence="1 2">
    <name type="scientific">Propionispora vibrioides</name>
    <dbReference type="NCBI Taxonomy" id="112903"/>
    <lineage>
        <taxon>Bacteria</taxon>
        <taxon>Bacillati</taxon>
        <taxon>Bacillota</taxon>
        <taxon>Negativicutes</taxon>
        <taxon>Selenomonadales</taxon>
        <taxon>Sporomusaceae</taxon>
        <taxon>Propionispora</taxon>
    </lineage>
</organism>